<sequence length="72" mass="8481">MSFSMFSPHSHLIIGHTLGHAYEPTWLLGLWGGVCPICPIFCQNIYIRVFAFFTCIRIHTIIHIFIFYFLYK</sequence>
<keyword evidence="1" id="KW-0472">Membrane</keyword>
<evidence type="ECO:0000256" key="1">
    <source>
        <dbReference type="SAM" id="Phobius"/>
    </source>
</evidence>
<feature type="transmembrane region" description="Helical" evidence="1">
    <location>
        <begin position="49"/>
        <end position="71"/>
    </location>
</feature>
<name>A0A8S5M2A6_9CAUD</name>
<keyword evidence="1" id="KW-0812">Transmembrane</keyword>
<accession>A0A8S5M2A6</accession>
<reference evidence="2" key="1">
    <citation type="journal article" date="2021" name="Proc. Natl. Acad. Sci. U.S.A.">
        <title>A Catalog of Tens of Thousands of Viruses from Human Metagenomes Reveals Hidden Associations with Chronic Diseases.</title>
        <authorList>
            <person name="Tisza M.J."/>
            <person name="Buck C.B."/>
        </authorList>
    </citation>
    <scope>NUCLEOTIDE SEQUENCE</scope>
    <source>
        <strain evidence="2">CtMVT27</strain>
    </source>
</reference>
<organism evidence="2">
    <name type="scientific">Caudovirales sp. ctMVT27</name>
    <dbReference type="NCBI Taxonomy" id="2826771"/>
    <lineage>
        <taxon>Viruses</taxon>
        <taxon>Duplodnaviria</taxon>
        <taxon>Heunggongvirae</taxon>
        <taxon>Uroviricota</taxon>
        <taxon>Caudoviricetes</taxon>
    </lineage>
</organism>
<dbReference type="EMBL" id="BK014801">
    <property type="protein sequence ID" value="DAD76449.1"/>
    <property type="molecule type" value="Genomic_DNA"/>
</dbReference>
<feature type="transmembrane region" description="Helical" evidence="1">
    <location>
        <begin position="25"/>
        <end position="42"/>
    </location>
</feature>
<proteinExistence type="predicted"/>
<evidence type="ECO:0000313" key="2">
    <source>
        <dbReference type="EMBL" id="DAD76449.1"/>
    </source>
</evidence>
<keyword evidence="1" id="KW-1133">Transmembrane helix</keyword>
<protein>
    <submittedName>
        <fullName evidence="2">Uncharacterized protein</fullName>
    </submittedName>
</protein>